<dbReference type="AlphaFoldDB" id="A0A0R1MW22"/>
<name>A0A0R1MW22_9LACO</name>
<keyword evidence="2" id="KW-1277">Toxin-antitoxin system</keyword>
<comment type="caution">
    <text evidence="8">The sequence shown here is derived from an EMBL/GenBank/DDBJ whole genome shotgun (WGS) entry which is preliminary data.</text>
</comment>
<dbReference type="SUPFAM" id="SSF54786">
    <property type="entry name" value="YcfA/nrd intein domain"/>
    <property type="match status" value="1"/>
</dbReference>
<evidence type="ECO:0008006" key="10">
    <source>
        <dbReference type="Google" id="ProtNLM"/>
    </source>
</evidence>
<proteinExistence type="inferred from homology"/>
<comment type="similarity">
    <text evidence="1">Belongs to the HicA mRNA interferase family.</text>
</comment>
<dbReference type="InterPro" id="IPR012933">
    <property type="entry name" value="HicA_mRNA_interferase"/>
</dbReference>
<protein>
    <recommendedName>
        <fullName evidence="10">Addiction module toxin, HicA family</fullName>
    </recommendedName>
</protein>
<keyword evidence="5" id="KW-0378">Hydrolase</keyword>
<evidence type="ECO:0000256" key="3">
    <source>
        <dbReference type="ARBA" id="ARBA00022722"/>
    </source>
</evidence>
<keyword evidence="6" id="KW-0694">RNA-binding</keyword>
<evidence type="ECO:0000313" key="9">
    <source>
        <dbReference type="Proteomes" id="UP000051330"/>
    </source>
</evidence>
<dbReference type="Proteomes" id="UP000051330">
    <property type="component" value="Unassembled WGS sequence"/>
</dbReference>
<dbReference type="InterPro" id="IPR038570">
    <property type="entry name" value="HicA_sf"/>
</dbReference>
<dbReference type="Gene3D" id="3.30.920.30">
    <property type="entry name" value="Hypothetical protein"/>
    <property type="match status" value="1"/>
</dbReference>
<dbReference type="PATRIC" id="fig|1423792.3.peg.1679"/>
<keyword evidence="3" id="KW-0540">Nuclease</keyword>
<reference evidence="8 9" key="1">
    <citation type="journal article" date="2015" name="Genome Announc.">
        <title>Expanding the biotechnology potential of lactobacilli through comparative genomics of 213 strains and associated genera.</title>
        <authorList>
            <person name="Sun Z."/>
            <person name="Harris H.M."/>
            <person name="McCann A."/>
            <person name="Guo C."/>
            <person name="Argimon S."/>
            <person name="Zhang W."/>
            <person name="Yang X."/>
            <person name="Jeffery I.B."/>
            <person name="Cooney J.C."/>
            <person name="Kagawa T.F."/>
            <person name="Liu W."/>
            <person name="Song Y."/>
            <person name="Salvetti E."/>
            <person name="Wrobel A."/>
            <person name="Rasinkangas P."/>
            <person name="Parkhill J."/>
            <person name="Rea M.C."/>
            <person name="O'Sullivan O."/>
            <person name="Ritari J."/>
            <person name="Douillard F.P."/>
            <person name="Paul Ross R."/>
            <person name="Yang R."/>
            <person name="Briner A.E."/>
            <person name="Felis G.E."/>
            <person name="de Vos W.M."/>
            <person name="Barrangou R."/>
            <person name="Klaenhammer T.R."/>
            <person name="Caufield P.W."/>
            <person name="Cui Y."/>
            <person name="Zhang H."/>
            <person name="O'Toole P.W."/>
        </authorList>
    </citation>
    <scope>NUCLEOTIDE SEQUENCE [LARGE SCALE GENOMIC DNA]</scope>
    <source>
        <strain evidence="8 9">DSM 12744</strain>
    </source>
</reference>
<evidence type="ECO:0000256" key="2">
    <source>
        <dbReference type="ARBA" id="ARBA00022649"/>
    </source>
</evidence>
<evidence type="ECO:0000256" key="1">
    <source>
        <dbReference type="ARBA" id="ARBA00006620"/>
    </source>
</evidence>
<dbReference type="EMBL" id="AZEC01000024">
    <property type="protein sequence ID" value="KRL08427.1"/>
    <property type="molecule type" value="Genomic_DNA"/>
</dbReference>
<evidence type="ECO:0000256" key="6">
    <source>
        <dbReference type="ARBA" id="ARBA00022884"/>
    </source>
</evidence>
<sequence length="57" mass="6414">MKDLLSKGIFLNEHGGRHAKLINPTNHHTAPLPRHTEIAPETAREIYDQLGLKHPAK</sequence>
<dbReference type="Pfam" id="PF07927">
    <property type="entry name" value="HicA_toxin"/>
    <property type="match status" value="1"/>
</dbReference>
<evidence type="ECO:0000256" key="7">
    <source>
        <dbReference type="ARBA" id="ARBA00023016"/>
    </source>
</evidence>
<dbReference type="GO" id="GO:0003729">
    <property type="term" value="F:mRNA binding"/>
    <property type="evidence" value="ECO:0007669"/>
    <property type="project" value="InterPro"/>
</dbReference>
<dbReference type="GO" id="GO:0004519">
    <property type="term" value="F:endonuclease activity"/>
    <property type="evidence" value="ECO:0007669"/>
    <property type="project" value="UniProtKB-KW"/>
</dbReference>
<keyword evidence="9" id="KW-1185">Reference proteome</keyword>
<accession>A0A0R1MW22</accession>
<evidence type="ECO:0000313" key="8">
    <source>
        <dbReference type="EMBL" id="KRL08427.1"/>
    </source>
</evidence>
<organism evidence="8 9">
    <name type="scientific">Schleiferilactobacillus perolens DSM 12744</name>
    <dbReference type="NCBI Taxonomy" id="1423792"/>
    <lineage>
        <taxon>Bacteria</taxon>
        <taxon>Bacillati</taxon>
        <taxon>Bacillota</taxon>
        <taxon>Bacilli</taxon>
        <taxon>Lactobacillales</taxon>
        <taxon>Lactobacillaceae</taxon>
        <taxon>Schleiferilactobacillus</taxon>
    </lineage>
</organism>
<dbReference type="GO" id="GO:0016787">
    <property type="term" value="F:hydrolase activity"/>
    <property type="evidence" value="ECO:0007669"/>
    <property type="project" value="UniProtKB-KW"/>
</dbReference>
<gene>
    <name evidence="8" type="ORF">FD09_GL001657</name>
</gene>
<keyword evidence="7" id="KW-0346">Stress response</keyword>
<evidence type="ECO:0000256" key="5">
    <source>
        <dbReference type="ARBA" id="ARBA00022801"/>
    </source>
</evidence>
<evidence type="ECO:0000256" key="4">
    <source>
        <dbReference type="ARBA" id="ARBA00022759"/>
    </source>
</evidence>
<keyword evidence="4" id="KW-0255">Endonuclease</keyword>